<feature type="repeat" description="TPR" evidence="1">
    <location>
        <begin position="17"/>
        <end position="50"/>
    </location>
</feature>
<dbReference type="InterPro" id="IPR011990">
    <property type="entry name" value="TPR-like_helical_dom_sf"/>
</dbReference>
<dbReference type="AlphaFoldDB" id="A0A2T4U5L9"/>
<reference evidence="2 3" key="1">
    <citation type="submission" date="2018-03" db="EMBL/GenBank/DDBJ databases">
        <title>Alkalicoccus saliphilus sp. nov., isolated from a mineral pool.</title>
        <authorList>
            <person name="Zhao B."/>
        </authorList>
    </citation>
    <scope>NUCLEOTIDE SEQUENCE [LARGE SCALE GENOMIC DNA]</scope>
    <source>
        <strain evidence="2 3">6AG</strain>
    </source>
</reference>
<gene>
    <name evidence="2" type="ORF">C6Y45_10135</name>
</gene>
<evidence type="ECO:0000313" key="3">
    <source>
        <dbReference type="Proteomes" id="UP000240509"/>
    </source>
</evidence>
<evidence type="ECO:0000313" key="2">
    <source>
        <dbReference type="EMBL" id="PTL38702.1"/>
    </source>
</evidence>
<dbReference type="SUPFAM" id="SSF48452">
    <property type="entry name" value="TPR-like"/>
    <property type="match status" value="1"/>
</dbReference>
<comment type="caution">
    <text evidence="2">The sequence shown here is derived from an EMBL/GenBank/DDBJ whole genome shotgun (WGS) entry which is preliminary data.</text>
</comment>
<dbReference type="Pfam" id="PF14559">
    <property type="entry name" value="TPR_19"/>
    <property type="match status" value="1"/>
</dbReference>
<dbReference type="SUPFAM" id="SSF116965">
    <property type="entry name" value="Hypothetical protein MPN330"/>
    <property type="match status" value="1"/>
</dbReference>
<keyword evidence="3" id="KW-1185">Reference proteome</keyword>
<dbReference type="OrthoDB" id="2364593at2"/>
<keyword evidence="1" id="KW-0802">TPR repeat</keyword>
<dbReference type="Gene3D" id="1.25.40.10">
    <property type="entry name" value="Tetratricopeptide repeat domain"/>
    <property type="match status" value="1"/>
</dbReference>
<dbReference type="EMBL" id="PZJJ01000015">
    <property type="protein sequence ID" value="PTL38702.1"/>
    <property type="molecule type" value="Genomic_DNA"/>
</dbReference>
<dbReference type="RefSeq" id="WP_107585114.1">
    <property type="nucleotide sequence ID" value="NZ_PZJJ01000015.1"/>
</dbReference>
<protein>
    <submittedName>
        <fullName evidence="2">Uncharacterized protein</fullName>
    </submittedName>
</protein>
<name>A0A2T4U5L9_9BACI</name>
<proteinExistence type="predicted"/>
<dbReference type="InterPro" id="IPR019734">
    <property type="entry name" value="TPR_rpt"/>
</dbReference>
<dbReference type="Proteomes" id="UP000240509">
    <property type="component" value="Unassembled WGS sequence"/>
</dbReference>
<organism evidence="2 3">
    <name type="scientific">Alkalicoccus saliphilus</name>
    <dbReference type="NCBI Taxonomy" id="200989"/>
    <lineage>
        <taxon>Bacteria</taxon>
        <taxon>Bacillati</taxon>
        <taxon>Bacillota</taxon>
        <taxon>Bacilli</taxon>
        <taxon>Bacillales</taxon>
        <taxon>Bacillaceae</taxon>
        <taxon>Alkalicoccus</taxon>
    </lineage>
</organism>
<accession>A0A2T4U5L9</accession>
<evidence type="ECO:0000256" key="1">
    <source>
        <dbReference type="PROSITE-ProRule" id="PRU00339"/>
    </source>
</evidence>
<dbReference type="PROSITE" id="PS50005">
    <property type="entry name" value="TPR"/>
    <property type="match status" value="1"/>
</dbReference>
<sequence>MTKHKRDDNVILFPGLISRLVERGMGALKEKRYYDALSCFTQTVELEPQHAQARYGLVITSIELNRLPQAKEHCRSMLDEGIGDYYEILQVYISILVQLGDYEEVAFMLEGVMEENKFPPDKAESFYQLLQFARQMTGESQEIEEDIEEPELTRPGPELIEQLEEGSMDQQLGAIQQLSRYDLKVVKEAFRRFLLAEQNNPVLKSYVLQLLKELGCEETFTVHKFGEKYSVHIASLEKVFHEQFGKAVLERLEKELDQVDPTMLDMVRQMWWHFLFAVYPKSPEPVDADVWACALHRTGQRLLSEPDDELFEQYEVEAQNVKEAEKLLQKMESTVVPDY</sequence>